<keyword evidence="1" id="KW-1133">Transmembrane helix</keyword>
<name>F2J4E4_POLGS</name>
<dbReference type="KEGG" id="pgv:SL003B_2663"/>
<reference evidence="2 3" key="1">
    <citation type="journal article" date="2011" name="J. Bacteriol.">
        <title>Complete genome sequence of Polymorphum gilvum SL003B-26A1T, a crude oil-degrading bacterium from oil-polluted saline soil.</title>
        <authorList>
            <person name="Li S.G."/>
            <person name="Tang Y.Q."/>
            <person name="Nie Y."/>
            <person name="Cai M."/>
            <person name="Wu X.L."/>
        </authorList>
    </citation>
    <scope>NUCLEOTIDE SEQUENCE [LARGE SCALE GENOMIC DNA]</scope>
    <source>
        <strain evidence="3">LMG 25793 / CGMCC 1.9160 / SL003B-26A1</strain>
    </source>
</reference>
<feature type="transmembrane region" description="Helical" evidence="1">
    <location>
        <begin position="102"/>
        <end position="122"/>
    </location>
</feature>
<protein>
    <recommendedName>
        <fullName evidence="4">Transmembrane protein</fullName>
    </recommendedName>
</protein>
<keyword evidence="1" id="KW-0472">Membrane</keyword>
<keyword evidence="1" id="KW-0812">Transmembrane</keyword>
<feature type="transmembrane region" description="Helical" evidence="1">
    <location>
        <begin position="21"/>
        <end position="40"/>
    </location>
</feature>
<accession>F2J4E4</accession>
<dbReference type="AlphaFoldDB" id="F2J4E4"/>
<dbReference type="InterPro" id="IPR046595">
    <property type="entry name" value="DUF6653"/>
</dbReference>
<evidence type="ECO:0000313" key="2">
    <source>
        <dbReference type="EMBL" id="ADZ71086.1"/>
    </source>
</evidence>
<evidence type="ECO:0000256" key="1">
    <source>
        <dbReference type="SAM" id="Phobius"/>
    </source>
</evidence>
<sequence length="181" mass="20242">MTPPAQMRWLGMTARVWQRHASGWSVWTRFATLPFLLAAIWSHVWIGTAGAVTAVAAVAVWLWLNPRLFPPPRRTDRWHVRATFGERVWLNRMAVPIPPAEARAALALSLVTGAGFLAAVWGAAETNLLTTATGLVVTYVGKLAFLDRMVRLYETMKTAHPLYKAWSQVPVNDNRRGGTRR</sequence>
<feature type="transmembrane region" description="Helical" evidence="1">
    <location>
        <begin position="46"/>
        <end position="64"/>
    </location>
</feature>
<dbReference type="HOGENOM" id="CLU_125938_0_0_5"/>
<feature type="transmembrane region" description="Helical" evidence="1">
    <location>
        <begin position="128"/>
        <end position="146"/>
    </location>
</feature>
<keyword evidence="3" id="KW-1185">Reference proteome</keyword>
<dbReference type="PATRIC" id="fig|991905.3.peg.2728"/>
<evidence type="ECO:0000313" key="3">
    <source>
        <dbReference type="Proteomes" id="UP000008130"/>
    </source>
</evidence>
<dbReference type="STRING" id="991905.SL003B_2663"/>
<dbReference type="eggNOG" id="ENOG5031G5S">
    <property type="taxonomic scope" value="Bacteria"/>
</dbReference>
<organism evidence="2 3">
    <name type="scientific">Polymorphum gilvum (strain LMG 25793 / CGMCC 1.9160 / SL003B-26A1)</name>
    <dbReference type="NCBI Taxonomy" id="991905"/>
    <lineage>
        <taxon>Bacteria</taxon>
        <taxon>Pseudomonadati</taxon>
        <taxon>Pseudomonadota</taxon>
        <taxon>Alphaproteobacteria</taxon>
        <taxon>Rhodobacterales</taxon>
        <taxon>Paracoccaceae</taxon>
        <taxon>Polymorphum</taxon>
    </lineage>
</organism>
<gene>
    <name evidence="2" type="ordered locus">SL003B_2663</name>
</gene>
<dbReference type="Proteomes" id="UP000008130">
    <property type="component" value="Chromosome"/>
</dbReference>
<evidence type="ECO:0008006" key="4">
    <source>
        <dbReference type="Google" id="ProtNLM"/>
    </source>
</evidence>
<dbReference type="Pfam" id="PF20358">
    <property type="entry name" value="DUF6653"/>
    <property type="match status" value="1"/>
</dbReference>
<dbReference type="EMBL" id="CP002568">
    <property type="protein sequence ID" value="ADZ71086.1"/>
    <property type="molecule type" value="Genomic_DNA"/>
</dbReference>
<proteinExistence type="predicted"/>